<dbReference type="Proteomes" id="UP000024900">
    <property type="component" value="Unassembled WGS sequence"/>
</dbReference>
<sequence>MRRPGRRVLLFLLGLLRAAQHGKAGVDVLQRGLELLLLVGQQLLQGLAVLVAQRGALGKFDETHNTPPDQNNRPNRNARIILRAGAK</sequence>
<evidence type="ECO:0000256" key="1">
    <source>
        <dbReference type="SAM" id="MobiDB-lite"/>
    </source>
</evidence>
<feature type="compositionally biased region" description="Polar residues" evidence="1">
    <location>
        <begin position="65"/>
        <end position="75"/>
    </location>
</feature>
<feature type="region of interest" description="Disordered" evidence="1">
    <location>
        <begin position="59"/>
        <end position="78"/>
    </location>
</feature>
<accession>A0A837CDJ1</accession>
<dbReference type="EMBL" id="ADOU02000005">
    <property type="protein sequence ID" value="KGJ67330.1"/>
    <property type="molecule type" value="Genomic_DNA"/>
</dbReference>
<dbReference type="AlphaFoldDB" id="A0A837CDJ1"/>
<reference evidence="2 3" key="1">
    <citation type="journal article" date="2014" name="BMC Genomics">
        <title>Comparative genomics of Bradyrhizobium japonicum CPAC 15 and Bradyrhizobium diazoefficiens CPAC 7: elite model strains for understanding symbiotic performance with soybean.</title>
        <authorList>
            <person name="Siqueira A.F."/>
            <person name="Ormeno-Orrillo E."/>
            <person name="Souza R.C."/>
            <person name="Rodrigues E.P."/>
            <person name="Almeida L.G."/>
            <person name="Barcellos F.G."/>
            <person name="Batista J.S."/>
            <person name="Nakatami A.S."/>
            <person name="Martinez-Romero E."/>
            <person name="Vasconcelos A.T."/>
            <person name="Hungria M."/>
        </authorList>
    </citation>
    <scope>NUCLEOTIDE SEQUENCE [LARGE SCALE GENOMIC DNA]</scope>
    <source>
        <strain evidence="2 3">SEMIA 5080</strain>
    </source>
</reference>
<evidence type="ECO:0000313" key="2">
    <source>
        <dbReference type="EMBL" id="KGJ67330.1"/>
    </source>
</evidence>
<proteinExistence type="predicted"/>
<evidence type="ECO:0000313" key="3">
    <source>
        <dbReference type="Proteomes" id="UP000024900"/>
    </source>
</evidence>
<name>A0A837CDJ1_9BRAD</name>
<organism evidence="2 3">
    <name type="scientific">Bradyrhizobium diazoefficiens SEMIA 5080</name>
    <dbReference type="NCBI Taxonomy" id="754504"/>
    <lineage>
        <taxon>Bacteria</taxon>
        <taxon>Pseudomonadati</taxon>
        <taxon>Pseudomonadota</taxon>
        <taxon>Alphaproteobacteria</taxon>
        <taxon>Hyphomicrobiales</taxon>
        <taxon>Nitrobacteraceae</taxon>
        <taxon>Bradyrhizobium</taxon>
    </lineage>
</organism>
<gene>
    <name evidence="2" type="ORF">BJA5080_03950</name>
</gene>
<comment type="caution">
    <text evidence="2">The sequence shown here is derived from an EMBL/GenBank/DDBJ whole genome shotgun (WGS) entry which is preliminary data.</text>
</comment>
<protein>
    <submittedName>
        <fullName evidence="2">Uncharacterized protein</fullName>
    </submittedName>
</protein>